<reference evidence="1" key="1">
    <citation type="submission" date="2018-02" db="EMBL/GenBank/DDBJ databases">
        <title>Rhizophora mucronata_Transcriptome.</title>
        <authorList>
            <person name="Meera S.P."/>
            <person name="Sreeshan A."/>
            <person name="Augustine A."/>
        </authorList>
    </citation>
    <scope>NUCLEOTIDE SEQUENCE</scope>
    <source>
        <tissue evidence="1">Leaf</tissue>
    </source>
</reference>
<protein>
    <submittedName>
        <fullName evidence="1">Uncharacterized protein</fullName>
    </submittedName>
</protein>
<dbReference type="EMBL" id="GGEC01056759">
    <property type="protein sequence ID" value="MBX37243.1"/>
    <property type="molecule type" value="Transcribed_RNA"/>
</dbReference>
<organism evidence="1">
    <name type="scientific">Rhizophora mucronata</name>
    <name type="common">Asiatic mangrove</name>
    <dbReference type="NCBI Taxonomy" id="61149"/>
    <lineage>
        <taxon>Eukaryota</taxon>
        <taxon>Viridiplantae</taxon>
        <taxon>Streptophyta</taxon>
        <taxon>Embryophyta</taxon>
        <taxon>Tracheophyta</taxon>
        <taxon>Spermatophyta</taxon>
        <taxon>Magnoliopsida</taxon>
        <taxon>eudicotyledons</taxon>
        <taxon>Gunneridae</taxon>
        <taxon>Pentapetalae</taxon>
        <taxon>rosids</taxon>
        <taxon>fabids</taxon>
        <taxon>Malpighiales</taxon>
        <taxon>Rhizophoraceae</taxon>
        <taxon>Rhizophora</taxon>
    </lineage>
</organism>
<evidence type="ECO:0000313" key="1">
    <source>
        <dbReference type="EMBL" id="MBX37243.1"/>
    </source>
</evidence>
<sequence length="26" mass="3026">MILRLVVWNFCLLKLELGGFPVFFIG</sequence>
<accession>A0A2P2N464</accession>
<dbReference type="AlphaFoldDB" id="A0A2P2N464"/>
<proteinExistence type="predicted"/>
<name>A0A2P2N464_RHIMU</name>